<dbReference type="EMBL" id="CADCUR010000247">
    <property type="protein sequence ID" value="CAA9416743.1"/>
    <property type="molecule type" value="Genomic_DNA"/>
</dbReference>
<keyword evidence="1" id="KW-0732">Signal</keyword>
<proteinExistence type="predicted"/>
<evidence type="ECO:0008006" key="3">
    <source>
        <dbReference type="Google" id="ProtNLM"/>
    </source>
</evidence>
<sequence>MKFRLTIPLSLILLTASVHVAAQTGFDDFWKNFKAAVVKGDKTAVAALTKFPLSMPYGMKTVRTKADFTKRYQEIFKGEADAAKCFPKAELIKDDAKTYSVYCGFKQTPDDKENTPIRYRFELTKTGWKFAGLDNINE</sequence>
<gene>
    <name evidence="2" type="ORF">AVDCRST_MAG74-2683</name>
</gene>
<organism evidence="2">
    <name type="scientific">uncultured Pyrinomonadaceae bacterium</name>
    <dbReference type="NCBI Taxonomy" id="2283094"/>
    <lineage>
        <taxon>Bacteria</taxon>
        <taxon>Pseudomonadati</taxon>
        <taxon>Acidobacteriota</taxon>
        <taxon>Blastocatellia</taxon>
        <taxon>Blastocatellales</taxon>
        <taxon>Pyrinomonadaceae</taxon>
        <taxon>environmental samples</taxon>
    </lineage>
</organism>
<reference evidence="2" key="1">
    <citation type="submission" date="2020-02" db="EMBL/GenBank/DDBJ databases">
        <authorList>
            <person name="Meier V. D."/>
        </authorList>
    </citation>
    <scope>NUCLEOTIDE SEQUENCE</scope>
    <source>
        <strain evidence="2">AVDCRST_MAG74</strain>
    </source>
</reference>
<feature type="chain" id="PRO_5027097304" description="DUF4440 domain-containing protein" evidence="1">
    <location>
        <begin position="22"/>
        <end position="138"/>
    </location>
</feature>
<feature type="signal peptide" evidence="1">
    <location>
        <begin position="1"/>
        <end position="21"/>
    </location>
</feature>
<evidence type="ECO:0000313" key="2">
    <source>
        <dbReference type="EMBL" id="CAA9416743.1"/>
    </source>
</evidence>
<evidence type="ECO:0000256" key="1">
    <source>
        <dbReference type="SAM" id="SignalP"/>
    </source>
</evidence>
<name>A0A6J4PM86_9BACT</name>
<dbReference type="AlphaFoldDB" id="A0A6J4PM86"/>
<accession>A0A6J4PM86</accession>
<protein>
    <recommendedName>
        <fullName evidence="3">DUF4440 domain-containing protein</fullName>
    </recommendedName>
</protein>